<keyword evidence="2" id="KW-1185">Reference proteome</keyword>
<reference evidence="1 2" key="1">
    <citation type="submission" date="2019-04" db="EMBL/GenBank/DDBJ databases">
        <title>Draft, Whole-Genome Sequence of the Anthracene-degrading Mycobacterium frederiksbergense LB501T, Isolated from a Polycyclic Aromatic Hydrocarbon (PAH)-Contaminated Soil.</title>
        <authorList>
            <person name="Augelletti F."/>
        </authorList>
    </citation>
    <scope>NUCLEOTIDE SEQUENCE [LARGE SCALE GENOMIC DNA]</scope>
    <source>
        <strain evidence="1 2">LB 501T</strain>
        <plasmid evidence="1 2">unnamed1</plasmid>
    </source>
</reference>
<keyword evidence="1" id="KW-0614">Plasmid</keyword>
<accession>A0A6H0RZA0</accession>
<geneLocation type="plasmid" evidence="1 2">
    <name>unnamed1</name>
</geneLocation>
<proteinExistence type="predicted"/>
<dbReference type="AlphaFoldDB" id="A0A6H0RZA0"/>
<organism evidence="1 2">
    <name type="scientific">Mycolicibacterium frederiksbergense</name>
    <dbReference type="NCBI Taxonomy" id="117567"/>
    <lineage>
        <taxon>Bacteria</taxon>
        <taxon>Bacillati</taxon>
        <taxon>Actinomycetota</taxon>
        <taxon>Actinomycetes</taxon>
        <taxon>Mycobacteriales</taxon>
        <taxon>Mycobacteriaceae</taxon>
        <taxon>Mycolicibacterium</taxon>
    </lineage>
</organism>
<dbReference type="EMBL" id="CP038797">
    <property type="protein sequence ID" value="QIV79791.1"/>
    <property type="molecule type" value="Genomic_DNA"/>
</dbReference>
<name>A0A6H0RZA0_9MYCO</name>
<evidence type="ECO:0000313" key="2">
    <source>
        <dbReference type="Proteomes" id="UP000501849"/>
    </source>
</evidence>
<sequence length="51" mass="5430">MLSSPRNYLLTFRPELTPLGCAEYFSNLADASLANLRNSIGAAGADLSLTI</sequence>
<dbReference type="KEGG" id="mfre:EXE63_01390"/>
<gene>
    <name evidence="1" type="ORF">EXE63_01390</name>
</gene>
<protein>
    <submittedName>
        <fullName evidence="1">Uncharacterized protein</fullName>
    </submittedName>
</protein>
<evidence type="ECO:0000313" key="1">
    <source>
        <dbReference type="EMBL" id="QIV79791.1"/>
    </source>
</evidence>
<dbReference type="Proteomes" id="UP000501849">
    <property type="component" value="Plasmid unnamed1"/>
</dbReference>